<gene>
    <name evidence="2" type="ORF">G7043_40600</name>
</gene>
<evidence type="ECO:0000313" key="2">
    <source>
        <dbReference type="EMBL" id="NGY65216.1"/>
    </source>
</evidence>
<dbReference type="EMBL" id="JAAMPJ010000015">
    <property type="protein sequence ID" value="NGY65216.1"/>
    <property type="molecule type" value="Genomic_DNA"/>
</dbReference>
<dbReference type="GO" id="GO:0003677">
    <property type="term" value="F:DNA binding"/>
    <property type="evidence" value="ECO:0007669"/>
    <property type="project" value="InterPro"/>
</dbReference>
<dbReference type="Proteomes" id="UP000481360">
    <property type="component" value="Unassembled WGS sequence"/>
</dbReference>
<keyword evidence="3" id="KW-1185">Reference proteome</keyword>
<dbReference type="InterPro" id="IPR010982">
    <property type="entry name" value="Lambda_DNA-bd_dom_sf"/>
</dbReference>
<dbReference type="PROSITE" id="PS50943">
    <property type="entry name" value="HTH_CROC1"/>
    <property type="match status" value="1"/>
</dbReference>
<feature type="domain" description="HTH cro/C1-type" evidence="1">
    <location>
        <begin position="15"/>
        <end position="57"/>
    </location>
</feature>
<organism evidence="2 3">
    <name type="scientific">Lentzea alba</name>
    <dbReference type="NCBI Taxonomy" id="2714351"/>
    <lineage>
        <taxon>Bacteria</taxon>
        <taxon>Bacillati</taxon>
        <taxon>Actinomycetota</taxon>
        <taxon>Actinomycetes</taxon>
        <taxon>Pseudonocardiales</taxon>
        <taxon>Pseudonocardiaceae</taxon>
        <taxon>Lentzea</taxon>
    </lineage>
</organism>
<dbReference type="InterPro" id="IPR001387">
    <property type="entry name" value="Cro/C1-type_HTH"/>
</dbReference>
<comment type="caution">
    <text evidence="2">The sequence shown here is derived from an EMBL/GenBank/DDBJ whole genome shotgun (WGS) entry which is preliminary data.</text>
</comment>
<dbReference type="RefSeq" id="WP_166054030.1">
    <property type="nucleotide sequence ID" value="NZ_JAAMPJ010000015.1"/>
</dbReference>
<dbReference type="SMART" id="SM00530">
    <property type="entry name" value="HTH_XRE"/>
    <property type="match status" value="1"/>
</dbReference>
<dbReference type="Pfam" id="PF13560">
    <property type="entry name" value="HTH_31"/>
    <property type="match status" value="1"/>
</dbReference>
<name>A0A7C9W0E6_9PSEU</name>
<dbReference type="CDD" id="cd00093">
    <property type="entry name" value="HTH_XRE"/>
    <property type="match status" value="1"/>
</dbReference>
<protein>
    <submittedName>
        <fullName evidence="2">Helix-turn-helix transcriptional regulator</fullName>
    </submittedName>
</protein>
<sequence>MTHEESGRNEFGQELRRLREQAGLTQVQLAARLGYHHSYVSKIESGAREPRIAFADKADDLLAAGGSLLAVATRIRARLCAGLVASAGEASVPLPRAPHGADQLRPSLTRYVRLPAFGVTCPSHGINGCAAPVPGGLAEVPGVDGLTVGAETLHGFAALLTTYLDADISEVAGDLAVPVERALRTLTTLVPMARGVHANGLLQLAARYADLAGWLRVKRGQHGIAMTWLHRGVEWALASGGVATACEALSSMGVLAMIEGDAATALDYSAAASAVDPSRLWTGVHAQLIQARAHAMLGDHREFSRLSRAAQRAVDQFDGRDRIEAPWLIGAAGATYIASHLAGGLRDLAEVTGRSVIADRAVMHAETSLANVPARMHGSRLMLTLRLADSHACRGDLDAAVELARPVMAAVTSAPATPIRHELSRLRTRLGSRFAELLDSMGLCRL</sequence>
<accession>A0A7C9W0E6</accession>
<dbReference type="SUPFAM" id="SSF47413">
    <property type="entry name" value="lambda repressor-like DNA-binding domains"/>
    <property type="match status" value="1"/>
</dbReference>
<dbReference type="Gene3D" id="1.10.260.40">
    <property type="entry name" value="lambda repressor-like DNA-binding domains"/>
    <property type="match status" value="1"/>
</dbReference>
<proteinExistence type="predicted"/>
<dbReference type="AlphaFoldDB" id="A0A7C9W0E6"/>
<reference evidence="2 3" key="1">
    <citation type="submission" date="2020-03" db="EMBL/GenBank/DDBJ databases">
        <title>Isolation and identification of active actinomycetes.</title>
        <authorList>
            <person name="Sun X."/>
        </authorList>
    </citation>
    <scope>NUCLEOTIDE SEQUENCE [LARGE SCALE GENOMIC DNA]</scope>
    <source>
        <strain evidence="2 3">NEAU-D13</strain>
    </source>
</reference>
<evidence type="ECO:0000259" key="1">
    <source>
        <dbReference type="PROSITE" id="PS50943"/>
    </source>
</evidence>
<evidence type="ECO:0000313" key="3">
    <source>
        <dbReference type="Proteomes" id="UP000481360"/>
    </source>
</evidence>